<dbReference type="HAMAP" id="MF_00265">
    <property type="entry name" value="VapC_Nob1"/>
    <property type="match status" value="1"/>
</dbReference>
<reference evidence="7 8" key="1">
    <citation type="submission" date="2024-02" db="EMBL/GenBank/DDBJ databases">
        <title>Haloferula sargassicola NBRC 104335.</title>
        <authorList>
            <person name="Ichikawa N."/>
            <person name="Katano-Makiyama Y."/>
            <person name="Hidaka K."/>
        </authorList>
    </citation>
    <scope>NUCLEOTIDE SEQUENCE [LARGE SCALE GENOMIC DNA]</scope>
    <source>
        <strain evidence="7 8">NBRC 104335</strain>
    </source>
</reference>
<dbReference type="Proteomes" id="UP001476282">
    <property type="component" value="Unassembled WGS sequence"/>
</dbReference>
<organism evidence="7 8">
    <name type="scientific">Haloferula sargassicola</name>
    <dbReference type="NCBI Taxonomy" id="490096"/>
    <lineage>
        <taxon>Bacteria</taxon>
        <taxon>Pseudomonadati</taxon>
        <taxon>Verrucomicrobiota</taxon>
        <taxon>Verrucomicrobiia</taxon>
        <taxon>Verrucomicrobiales</taxon>
        <taxon>Verrucomicrobiaceae</taxon>
        <taxon>Haloferula</taxon>
    </lineage>
</organism>
<feature type="domain" description="PIN" evidence="6">
    <location>
        <begin position="4"/>
        <end position="127"/>
    </location>
</feature>
<feature type="binding site" evidence="5">
    <location>
        <position position="107"/>
    </location>
    <ligand>
        <name>Mg(2+)</name>
        <dbReference type="ChEBI" id="CHEBI:18420"/>
    </ligand>
</feature>
<name>A0ABP9UT89_9BACT</name>
<keyword evidence="4 5" id="KW-0378">Hydrolase</keyword>
<dbReference type="InterPro" id="IPR002716">
    <property type="entry name" value="PIN_dom"/>
</dbReference>
<comment type="function">
    <text evidence="5">Toxic component of a toxin-antitoxin (TA) system. An RNase.</text>
</comment>
<evidence type="ECO:0000313" key="8">
    <source>
        <dbReference type="Proteomes" id="UP001476282"/>
    </source>
</evidence>
<comment type="similarity">
    <text evidence="5">Belongs to the PINc/VapC protein family.</text>
</comment>
<keyword evidence="3 5" id="KW-0479">Metal-binding</keyword>
<dbReference type="EMBL" id="BAABRI010000011">
    <property type="protein sequence ID" value="GAA5483048.1"/>
    <property type="molecule type" value="Genomic_DNA"/>
</dbReference>
<keyword evidence="2 5" id="KW-0540">Nuclease</keyword>
<evidence type="ECO:0000259" key="6">
    <source>
        <dbReference type="Pfam" id="PF01850"/>
    </source>
</evidence>
<dbReference type="EC" id="3.1.-.-" evidence="5"/>
<evidence type="ECO:0000256" key="2">
    <source>
        <dbReference type="ARBA" id="ARBA00022722"/>
    </source>
</evidence>
<evidence type="ECO:0000256" key="4">
    <source>
        <dbReference type="ARBA" id="ARBA00022801"/>
    </source>
</evidence>
<dbReference type="RefSeq" id="WP_353567171.1">
    <property type="nucleotide sequence ID" value="NZ_BAABRI010000011.1"/>
</dbReference>
<evidence type="ECO:0000256" key="1">
    <source>
        <dbReference type="ARBA" id="ARBA00022649"/>
    </source>
</evidence>
<evidence type="ECO:0000313" key="7">
    <source>
        <dbReference type="EMBL" id="GAA5483048.1"/>
    </source>
</evidence>
<comment type="cofactor">
    <cofactor evidence="5">
        <name>Mg(2+)</name>
        <dbReference type="ChEBI" id="CHEBI:18420"/>
    </cofactor>
</comment>
<feature type="binding site" evidence="5">
    <location>
        <position position="7"/>
    </location>
    <ligand>
        <name>Mg(2+)</name>
        <dbReference type="ChEBI" id="CHEBI:18420"/>
    </ligand>
</feature>
<sequence length="140" mass="15185">MKAYLLDVNVLVAWGWADHEDHGRVTAWVKSGMRRRSVRLLTSAIPELGFVRVSVQRTAGRLPVAMAAEVLRGLIEALGERHEFVPDSISSAGGWPEWCDGASRTTDSHLLALASHHGAELATLDQGIPGAFLVPRLPIS</sequence>
<proteinExistence type="inferred from homology"/>
<comment type="caution">
    <text evidence="7">The sequence shown here is derived from an EMBL/GenBank/DDBJ whole genome shotgun (WGS) entry which is preliminary data.</text>
</comment>
<protein>
    <recommendedName>
        <fullName evidence="5">Ribonuclease VapC</fullName>
        <shortName evidence="5">RNase VapC</shortName>
        <ecNumber evidence="5">3.1.-.-</ecNumber>
    </recommendedName>
    <alternativeName>
        <fullName evidence="5">Toxin VapC</fullName>
    </alternativeName>
</protein>
<dbReference type="InterPro" id="IPR029060">
    <property type="entry name" value="PIN-like_dom_sf"/>
</dbReference>
<dbReference type="Pfam" id="PF01850">
    <property type="entry name" value="PIN"/>
    <property type="match status" value="1"/>
</dbReference>
<dbReference type="SUPFAM" id="SSF88723">
    <property type="entry name" value="PIN domain-like"/>
    <property type="match status" value="1"/>
</dbReference>
<evidence type="ECO:0000256" key="5">
    <source>
        <dbReference type="HAMAP-Rule" id="MF_00265"/>
    </source>
</evidence>
<dbReference type="Gene3D" id="3.40.50.1010">
    <property type="entry name" value="5'-nuclease"/>
    <property type="match status" value="1"/>
</dbReference>
<dbReference type="InterPro" id="IPR022907">
    <property type="entry name" value="VapC_family"/>
</dbReference>
<keyword evidence="5" id="KW-0460">Magnesium</keyword>
<keyword evidence="8" id="KW-1185">Reference proteome</keyword>
<accession>A0ABP9UT89</accession>
<gene>
    <name evidence="5" type="primary">vapC</name>
    <name evidence="7" type="ORF">Hsar01_02275</name>
</gene>
<keyword evidence="5" id="KW-0800">Toxin</keyword>
<keyword evidence="1 5" id="KW-1277">Toxin-antitoxin system</keyword>
<evidence type="ECO:0000256" key="3">
    <source>
        <dbReference type="ARBA" id="ARBA00022723"/>
    </source>
</evidence>